<protein>
    <submittedName>
        <fullName evidence="1">9432_t:CDS:1</fullName>
    </submittedName>
</protein>
<evidence type="ECO:0000313" key="2">
    <source>
        <dbReference type="Proteomes" id="UP000789702"/>
    </source>
</evidence>
<dbReference type="Proteomes" id="UP000789702">
    <property type="component" value="Unassembled WGS sequence"/>
</dbReference>
<sequence length="109" mass="12616">MSSFQLEKLYDYTEFLQAEDKSKWILSSNTKKAEKRSNIVCLIRQGSSQNNYSTEKLKDKKVHNLLFAKEKILQKSNEEKICINIAETSKPGHIVLLVYMMMASIVKNI</sequence>
<gene>
    <name evidence="1" type="ORF">DHETER_LOCUS1641</name>
</gene>
<organism evidence="1 2">
    <name type="scientific">Dentiscutata heterogama</name>
    <dbReference type="NCBI Taxonomy" id="1316150"/>
    <lineage>
        <taxon>Eukaryota</taxon>
        <taxon>Fungi</taxon>
        <taxon>Fungi incertae sedis</taxon>
        <taxon>Mucoromycota</taxon>
        <taxon>Glomeromycotina</taxon>
        <taxon>Glomeromycetes</taxon>
        <taxon>Diversisporales</taxon>
        <taxon>Gigasporaceae</taxon>
        <taxon>Dentiscutata</taxon>
    </lineage>
</organism>
<reference evidence="1" key="1">
    <citation type="submission" date="2021-06" db="EMBL/GenBank/DDBJ databases">
        <authorList>
            <person name="Kallberg Y."/>
            <person name="Tangrot J."/>
            <person name="Rosling A."/>
        </authorList>
    </citation>
    <scope>NUCLEOTIDE SEQUENCE</scope>
    <source>
        <strain evidence="1">IL203A</strain>
    </source>
</reference>
<keyword evidence="2" id="KW-1185">Reference proteome</keyword>
<dbReference type="EMBL" id="CAJVPU010001038">
    <property type="protein sequence ID" value="CAG8469390.1"/>
    <property type="molecule type" value="Genomic_DNA"/>
</dbReference>
<proteinExistence type="predicted"/>
<accession>A0ACA9KEN7</accession>
<comment type="caution">
    <text evidence="1">The sequence shown here is derived from an EMBL/GenBank/DDBJ whole genome shotgun (WGS) entry which is preliminary data.</text>
</comment>
<name>A0ACA9KEN7_9GLOM</name>
<evidence type="ECO:0000313" key="1">
    <source>
        <dbReference type="EMBL" id="CAG8469390.1"/>
    </source>
</evidence>